<dbReference type="RefSeq" id="WP_184974990.1">
    <property type="nucleotide sequence ID" value="NZ_JACHIN010000025.1"/>
</dbReference>
<feature type="region of interest" description="Disordered" evidence="1">
    <location>
        <begin position="388"/>
        <end position="417"/>
    </location>
</feature>
<accession>A0A7W8AGC3</accession>
<protein>
    <submittedName>
        <fullName evidence="2">Uncharacterized protein</fullName>
    </submittedName>
</protein>
<gene>
    <name evidence="2" type="ORF">HNR40_010161</name>
</gene>
<proteinExistence type="predicted"/>
<evidence type="ECO:0000256" key="1">
    <source>
        <dbReference type="SAM" id="MobiDB-lite"/>
    </source>
</evidence>
<dbReference type="EMBL" id="JACHIN010000025">
    <property type="protein sequence ID" value="MBB5084650.1"/>
    <property type="molecule type" value="Genomic_DNA"/>
</dbReference>
<reference evidence="2 3" key="1">
    <citation type="submission" date="2020-08" db="EMBL/GenBank/DDBJ databases">
        <title>Genomic Encyclopedia of Type Strains, Phase IV (KMG-IV): sequencing the most valuable type-strain genomes for metagenomic binning, comparative biology and taxonomic classification.</title>
        <authorList>
            <person name="Goeker M."/>
        </authorList>
    </citation>
    <scope>NUCLEOTIDE SEQUENCE [LARGE SCALE GENOMIC DNA]</scope>
    <source>
        <strain evidence="2 3">DSM 45385</strain>
    </source>
</reference>
<keyword evidence="3" id="KW-1185">Reference proteome</keyword>
<organism evidence="2 3">
    <name type="scientific">Nonomuraea endophytica</name>
    <dbReference type="NCBI Taxonomy" id="714136"/>
    <lineage>
        <taxon>Bacteria</taxon>
        <taxon>Bacillati</taxon>
        <taxon>Actinomycetota</taxon>
        <taxon>Actinomycetes</taxon>
        <taxon>Streptosporangiales</taxon>
        <taxon>Streptosporangiaceae</taxon>
        <taxon>Nonomuraea</taxon>
    </lineage>
</organism>
<feature type="compositionally biased region" description="Basic residues" evidence="1">
    <location>
        <begin position="408"/>
        <end position="417"/>
    </location>
</feature>
<comment type="caution">
    <text evidence="2">The sequence shown here is derived from an EMBL/GenBank/DDBJ whole genome shotgun (WGS) entry which is preliminary data.</text>
</comment>
<sequence length="417" mass="45861">MNPWQEVLDRIEAGEADELATFLDGLNDLGRRAVAIQLPGHLAEELHGGVEARRDIEGLAPGYRLAGAACFTGAQQVATWLNRRELRRPADAERDAHRLTSVLRRRSVEWRRELAVRLAERLRPPTGRSRRGDDGMPGWDLTAALVAETGIEPPDGDAFVVGWVWRLMLRRRWHRVGLDRDPLLDAMAPRLFEAQGVAGPLDMDERWNSGQSILAELAVLADEGRVPRATLIGGCTRRFLADGPAEEITPFVRLWRLLAPEPDELPVVGFVRLLPRASPPLVQLALEELGRAESAGLLDDELFAEAVGALAYRREKKFVLAAVRWLARTPAPRGGGAVRALAPVFEVNTPALRERAVRLALRLAPHADDTGQEAIRAAADLLPRDLREQVTAAYGTSPEAEPEPPAAAHRHKPRSGA</sequence>
<evidence type="ECO:0000313" key="3">
    <source>
        <dbReference type="Proteomes" id="UP000568380"/>
    </source>
</evidence>
<evidence type="ECO:0000313" key="2">
    <source>
        <dbReference type="EMBL" id="MBB5084650.1"/>
    </source>
</evidence>
<dbReference type="AlphaFoldDB" id="A0A7W8AGC3"/>
<name>A0A7W8AGC3_9ACTN</name>
<dbReference type="Proteomes" id="UP000568380">
    <property type="component" value="Unassembled WGS sequence"/>
</dbReference>